<reference evidence="2" key="1">
    <citation type="journal article" date="2022" name="Mol. Ecol. Resour.">
        <title>The genomes of chicory, endive, great burdock and yacon provide insights into Asteraceae palaeo-polyploidization history and plant inulin production.</title>
        <authorList>
            <person name="Fan W."/>
            <person name="Wang S."/>
            <person name="Wang H."/>
            <person name="Wang A."/>
            <person name="Jiang F."/>
            <person name="Liu H."/>
            <person name="Zhao H."/>
            <person name="Xu D."/>
            <person name="Zhang Y."/>
        </authorList>
    </citation>
    <scope>NUCLEOTIDE SEQUENCE [LARGE SCALE GENOMIC DNA]</scope>
    <source>
        <strain evidence="2">cv. Niubang</strain>
    </source>
</reference>
<comment type="caution">
    <text evidence="1">The sequence shown here is derived from an EMBL/GenBank/DDBJ whole genome shotgun (WGS) entry which is preliminary data.</text>
</comment>
<sequence>MILCLGYRKPIALYDNILRVLRNSDWEIFFTEFWNGGLVDDVAMKFWLALHHSCRVGKRPCGICMSSHSSVYLLDCVLFMTCLSAEFFFTTKSSFLQWFSHLGSTSTPSTTFSEERVRCLTDLVEETVRYKKQTLSLIKESNINPEYYHPLLVLKLVMLLCLVCLKVPDCCKVLHRLLFGSKNVASLLPKKFVSDLAKRKKRRDLNLNADVVAEAFISVEDPLLIVSMENGSPRIHAPDAIFVDVRRCSREEIMDVLFPTEKTHSASDSNEVLSETESSSGNTEHEK</sequence>
<proteinExistence type="predicted"/>
<accession>A0ACB9CIS5</accession>
<name>A0ACB9CIS5_ARCLA</name>
<dbReference type="EMBL" id="CM042050">
    <property type="protein sequence ID" value="KAI3734204.1"/>
    <property type="molecule type" value="Genomic_DNA"/>
</dbReference>
<gene>
    <name evidence="1" type="ORF">L6452_13668</name>
</gene>
<organism evidence="1 2">
    <name type="scientific">Arctium lappa</name>
    <name type="common">Greater burdock</name>
    <name type="synonym">Lappa major</name>
    <dbReference type="NCBI Taxonomy" id="4217"/>
    <lineage>
        <taxon>Eukaryota</taxon>
        <taxon>Viridiplantae</taxon>
        <taxon>Streptophyta</taxon>
        <taxon>Embryophyta</taxon>
        <taxon>Tracheophyta</taxon>
        <taxon>Spermatophyta</taxon>
        <taxon>Magnoliopsida</taxon>
        <taxon>eudicotyledons</taxon>
        <taxon>Gunneridae</taxon>
        <taxon>Pentapetalae</taxon>
        <taxon>asterids</taxon>
        <taxon>campanulids</taxon>
        <taxon>Asterales</taxon>
        <taxon>Asteraceae</taxon>
        <taxon>Carduoideae</taxon>
        <taxon>Cardueae</taxon>
        <taxon>Arctiinae</taxon>
        <taxon>Arctium</taxon>
    </lineage>
</organism>
<evidence type="ECO:0000313" key="1">
    <source>
        <dbReference type="EMBL" id="KAI3734204.1"/>
    </source>
</evidence>
<evidence type="ECO:0000313" key="2">
    <source>
        <dbReference type="Proteomes" id="UP001055879"/>
    </source>
</evidence>
<keyword evidence="2" id="KW-1185">Reference proteome</keyword>
<dbReference type="Proteomes" id="UP001055879">
    <property type="component" value="Linkage Group LG04"/>
</dbReference>
<reference evidence="1 2" key="2">
    <citation type="journal article" date="2022" name="Mol. Ecol. Resour.">
        <title>The genomes of chicory, endive, great burdock and yacon provide insights into Asteraceae paleo-polyploidization history and plant inulin production.</title>
        <authorList>
            <person name="Fan W."/>
            <person name="Wang S."/>
            <person name="Wang H."/>
            <person name="Wang A."/>
            <person name="Jiang F."/>
            <person name="Liu H."/>
            <person name="Zhao H."/>
            <person name="Xu D."/>
            <person name="Zhang Y."/>
        </authorList>
    </citation>
    <scope>NUCLEOTIDE SEQUENCE [LARGE SCALE GENOMIC DNA]</scope>
    <source>
        <strain evidence="2">cv. Niubang</strain>
    </source>
</reference>
<protein>
    <submittedName>
        <fullName evidence="1">Uncharacterized protein</fullName>
    </submittedName>
</protein>